<name>A0ABW2L579_9BACT</name>
<keyword evidence="2" id="KW-1185">Reference proteome</keyword>
<evidence type="ECO:0000313" key="1">
    <source>
        <dbReference type="EMBL" id="MFC7337462.1"/>
    </source>
</evidence>
<dbReference type="RefSeq" id="WP_379711761.1">
    <property type="nucleotide sequence ID" value="NZ_JBHTBS010000004.1"/>
</dbReference>
<comment type="caution">
    <text evidence="1">The sequence shown here is derived from an EMBL/GenBank/DDBJ whole genome shotgun (WGS) entry which is preliminary data.</text>
</comment>
<evidence type="ECO:0008006" key="3">
    <source>
        <dbReference type="Google" id="ProtNLM"/>
    </source>
</evidence>
<reference evidence="2" key="1">
    <citation type="journal article" date="2019" name="Int. J. Syst. Evol. Microbiol.">
        <title>The Global Catalogue of Microorganisms (GCM) 10K type strain sequencing project: providing services to taxonomists for standard genome sequencing and annotation.</title>
        <authorList>
            <consortium name="The Broad Institute Genomics Platform"/>
            <consortium name="The Broad Institute Genome Sequencing Center for Infectious Disease"/>
            <person name="Wu L."/>
            <person name="Ma J."/>
        </authorList>
    </citation>
    <scope>NUCLEOTIDE SEQUENCE [LARGE SCALE GENOMIC DNA]</scope>
    <source>
        <strain evidence="2">CGMCC 4.1467</strain>
    </source>
</reference>
<accession>A0ABW2L579</accession>
<sequence>MNMPTRHLRLDIHEFEQALDLMPSIDSEFADESCIFFLNLTTGKVIETMDDDEICGKRKYLCDDLANVDLDPSLIAEPPLTLWPKIVARTELPDDVRNFLKEGLR</sequence>
<organism evidence="1 2">
    <name type="scientific">Haloferula chungangensis</name>
    <dbReference type="NCBI Taxonomy" id="1048331"/>
    <lineage>
        <taxon>Bacteria</taxon>
        <taxon>Pseudomonadati</taxon>
        <taxon>Verrucomicrobiota</taxon>
        <taxon>Verrucomicrobiia</taxon>
        <taxon>Verrucomicrobiales</taxon>
        <taxon>Verrucomicrobiaceae</taxon>
        <taxon>Haloferula</taxon>
    </lineage>
</organism>
<protein>
    <recommendedName>
        <fullName evidence="3">Transcriptional regulator</fullName>
    </recommendedName>
</protein>
<dbReference type="EMBL" id="JBHTBS010000004">
    <property type="protein sequence ID" value="MFC7337462.1"/>
    <property type="molecule type" value="Genomic_DNA"/>
</dbReference>
<evidence type="ECO:0000313" key="2">
    <source>
        <dbReference type="Proteomes" id="UP001596472"/>
    </source>
</evidence>
<proteinExistence type="predicted"/>
<gene>
    <name evidence="1" type="ORF">ACFQY0_09770</name>
</gene>
<dbReference type="Proteomes" id="UP001596472">
    <property type="component" value="Unassembled WGS sequence"/>
</dbReference>